<evidence type="ECO:0000313" key="8">
    <source>
        <dbReference type="EMBL" id="KAG2172335.1"/>
    </source>
</evidence>
<evidence type="ECO:0000256" key="1">
    <source>
        <dbReference type="ARBA" id="ARBA00004496"/>
    </source>
</evidence>
<evidence type="ECO:0000256" key="3">
    <source>
        <dbReference type="ARBA" id="ARBA00022574"/>
    </source>
</evidence>
<keyword evidence="5" id="KW-0677">Repeat</keyword>
<dbReference type="PROSITE" id="PS00678">
    <property type="entry name" value="WD_REPEATS_1"/>
    <property type="match status" value="1"/>
</dbReference>
<evidence type="ECO:0000256" key="2">
    <source>
        <dbReference type="ARBA" id="ARBA00022490"/>
    </source>
</evidence>
<dbReference type="OrthoDB" id="5594999at2759"/>
<keyword evidence="9" id="KW-1185">Reference proteome</keyword>
<organism evidence="8 9">
    <name type="scientific">Mortierella isabellina</name>
    <name type="common">Filamentous fungus</name>
    <name type="synonym">Umbelopsis isabellina</name>
    <dbReference type="NCBI Taxonomy" id="91625"/>
    <lineage>
        <taxon>Eukaryota</taxon>
        <taxon>Fungi</taxon>
        <taxon>Fungi incertae sedis</taxon>
        <taxon>Mucoromycota</taxon>
        <taxon>Mucoromycotina</taxon>
        <taxon>Umbelopsidomycetes</taxon>
        <taxon>Umbelopsidales</taxon>
        <taxon>Umbelopsidaceae</taxon>
        <taxon>Umbelopsis</taxon>
    </lineage>
</organism>
<dbReference type="InterPro" id="IPR051973">
    <property type="entry name" value="tRNA_Anticodon_Mtase-Reg"/>
</dbReference>
<dbReference type="InterPro" id="IPR019775">
    <property type="entry name" value="WD40_repeat_CS"/>
</dbReference>
<dbReference type="InterPro" id="IPR001680">
    <property type="entry name" value="WD40_rpt"/>
</dbReference>
<evidence type="ECO:0000313" key="9">
    <source>
        <dbReference type="Proteomes" id="UP000654370"/>
    </source>
</evidence>
<keyword evidence="3 7" id="KW-0853">WD repeat</keyword>
<evidence type="ECO:0000256" key="5">
    <source>
        <dbReference type="ARBA" id="ARBA00022737"/>
    </source>
</evidence>
<comment type="subcellular location">
    <subcellularLocation>
        <location evidence="1">Cytoplasm</location>
    </subcellularLocation>
</comment>
<dbReference type="InterPro" id="IPR015943">
    <property type="entry name" value="WD40/YVTN_repeat-like_dom_sf"/>
</dbReference>
<comment type="caution">
    <text evidence="8">The sequence shown here is derived from an EMBL/GenBank/DDBJ whole genome shotgun (WGS) entry which is preliminary data.</text>
</comment>
<dbReference type="PROSITE" id="PS50082">
    <property type="entry name" value="WD_REPEATS_2"/>
    <property type="match status" value="3"/>
</dbReference>
<feature type="repeat" description="WD" evidence="7">
    <location>
        <begin position="324"/>
        <end position="358"/>
    </location>
</feature>
<sequence>MNLEKDAFAGLVTSMVFLTDSILLVGQGPWLKFFDVRTGILLEKSLVLPSNRIHRLVIEPVTKCAVGSGIQTSRILAYGAKYLAQLEIEYEVSDEERGLDHKKVDGAERVCVKNMERYGPFKDWIQDAQWIFENETRQQPAKEIAIAFAHNYVEIYDITTGTPTKNWYIQCEEQCILYSARFFGHTRETLVLGAGTVFNEVHVWKVMEKNEEGFAPVHHRLVGHDGVIFGIRFDDDGQFLVSVSDDRTMRIWSLKNDQRKCHVIFGHTARIWDCHIVNRYLVSVSEDTTCRVWNNPYLVQDEEGGAEASMDCLACWEGHTGKNVWSCAVSPNKQLVATGGQDSGVRLWSLKSIQENHIESDADLTMTDLPELTTYSPPMEKPNEFIRNFVLVDYDQFAVFTNLGYLLRYDNTNGQWTKLLQDDDFRNYAIMKACTSGKLIVSGNLQGRISIAHANSEFQPMKIKLCECKILNIFVSESKVAGVFYIVTLGVEGEMFLHQLDRRHTVEPEIKLLHRLQPSNLKTTVICTAICEDYNLLVCGSRESALLIYRIPALASQATDNDPVSPVVQLRRTHGRQAVSSVTLQSLPETTAHGPGLTLITTGRDGCYTEYRLTNINTSGDHESSLDMNADEMDVIDDHNSEEHQISEQQHIVIEKVYKNRVTKGWAEGAMYMDGQLYILGFYRKRFIVFNVAKGYEMLSIACGGAHRTWHFINQDAKLARCTFAFFRRNKVNALYRKASTSKEVFEESIQSNFHGRDVRAIKFAGKAVALKESFKQLPLIVATGAEDTLLRLSQYVSGQHEGKIVNLRTVRKHSSVIKSINWSIGRETLLFTSGASEELRCWKVDSHPPQGIPASAFDPSRHLLDISCLEWAASPMVSDIKETRIMDTSAFPIDASRGLHILAAAYSDSTTRLWLFDETAKKFFLVADGIWHMKCLLQITHFLVPDRPGGEGVVIVTTATDGKLAFWDATRVISDFINSYKTGTVPSHSKLPTPFYHYQAHLSGVNALDIQSLDDGSLIVASGGEDNALAVNWISITYSDHQSPQASVNAKGDIAKIASAHASSVTGVHIVGKLILTVSTDQRLNVWEVNTDQGLTISMHDAYYIDVPDPSAMDLIIQNGILYVGIAGIGFQLLKTRIST</sequence>
<evidence type="ECO:0000256" key="7">
    <source>
        <dbReference type="PROSITE-ProRule" id="PRU00221"/>
    </source>
</evidence>
<dbReference type="SUPFAM" id="SSF101898">
    <property type="entry name" value="NHL repeat"/>
    <property type="match status" value="1"/>
</dbReference>
<dbReference type="PROSITE" id="PS50294">
    <property type="entry name" value="WD_REPEATS_REGION"/>
    <property type="match status" value="1"/>
</dbReference>
<dbReference type="Gene3D" id="2.130.10.10">
    <property type="entry name" value="YVTN repeat-like/Quinoprotein amine dehydrogenase"/>
    <property type="match status" value="4"/>
</dbReference>
<dbReference type="PANTHER" id="PTHR14344:SF3">
    <property type="entry name" value="WD REPEAT-CONTAINING PROTEIN 6"/>
    <property type="match status" value="1"/>
</dbReference>
<dbReference type="SMART" id="SM00320">
    <property type="entry name" value="WD40"/>
    <property type="match status" value="7"/>
</dbReference>
<dbReference type="GO" id="GO:0005737">
    <property type="term" value="C:cytoplasm"/>
    <property type="evidence" value="ECO:0007669"/>
    <property type="project" value="UniProtKB-SubCell"/>
</dbReference>
<dbReference type="AlphaFoldDB" id="A0A8H7PEA5"/>
<keyword evidence="2" id="KW-0963">Cytoplasm</keyword>
<keyword evidence="4" id="KW-0819">tRNA processing</keyword>
<evidence type="ECO:0000256" key="6">
    <source>
        <dbReference type="ARBA" id="ARBA00038255"/>
    </source>
</evidence>
<gene>
    <name evidence="8" type="ORF">INT43_004877</name>
</gene>
<accession>A0A8H7PEA5</accession>
<reference evidence="8" key="1">
    <citation type="submission" date="2020-12" db="EMBL/GenBank/DDBJ databases">
        <title>Metabolic potential, ecology and presence of endohyphal bacteria is reflected in genomic diversity of Mucoromycotina.</title>
        <authorList>
            <person name="Muszewska A."/>
            <person name="Okrasinska A."/>
            <person name="Steczkiewicz K."/>
            <person name="Drgas O."/>
            <person name="Orlowska M."/>
            <person name="Perlinska-Lenart U."/>
            <person name="Aleksandrzak-Piekarczyk T."/>
            <person name="Szatraj K."/>
            <person name="Zielenkiewicz U."/>
            <person name="Pilsyk S."/>
            <person name="Malc E."/>
            <person name="Mieczkowski P."/>
            <person name="Kruszewska J.S."/>
            <person name="Biernat P."/>
            <person name="Pawlowska J."/>
        </authorList>
    </citation>
    <scope>NUCLEOTIDE SEQUENCE</scope>
    <source>
        <strain evidence="8">WA0000067209</strain>
    </source>
</reference>
<dbReference type="Proteomes" id="UP000654370">
    <property type="component" value="Unassembled WGS sequence"/>
</dbReference>
<dbReference type="SUPFAM" id="SSF50978">
    <property type="entry name" value="WD40 repeat-like"/>
    <property type="match status" value="2"/>
</dbReference>
<dbReference type="EMBL" id="JAEPQZ010000017">
    <property type="protein sequence ID" value="KAG2172335.1"/>
    <property type="molecule type" value="Genomic_DNA"/>
</dbReference>
<dbReference type="PANTHER" id="PTHR14344">
    <property type="entry name" value="WD REPEAT PROTEIN"/>
    <property type="match status" value="1"/>
</dbReference>
<dbReference type="InterPro" id="IPR036322">
    <property type="entry name" value="WD40_repeat_dom_sf"/>
</dbReference>
<feature type="repeat" description="WD" evidence="7">
    <location>
        <begin position="221"/>
        <end position="256"/>
    </location>
</feature>
<feature type="repeat" description="WD" evidence="7">
    <location>
        <begin position="1059"/>
        <end position="1098"/>
    </location>
</feature>
<comment type="similarity">
    <text evidence="6">Belongs to the WD repeat WDR6 family.</text>
</comment>
<protein>
    <submittedName>
        <fullName evidence="8">Uncharacterized protein</fullName>
    </submittedName>
</protein>
<name>A0A8H7PEA5_MORIS</name>
<dbReference type="Pfam" id="PF00400">
    <property type="entry name" value="WD40"/>
    <property type="match status" value="3"/>
</dbReference>
<evidence type="ECO:0000256" key="4">
    <source>
        <dbReference type="ARBA" id="ARBA00022694"/>
    </source>
</evidence>
<proteinExistence type="inferred from homology"/>
<dbReference type="GO" id="GO:0030488">
    <property type="term" value="P:tRNA methylation"/>
    <property type="evidence" value="ECO:0007669"/>
    <property type="project" value="TreeGrafter"/>
</dbReference>